<dbReference type="Pfam" id="PF01985">
    <property type="entry name" value="CRS1_YhbY"/>
    <property type="match status" value="3"/>
</dbReference>
<evidence type="ECO:0000256" key="4">
    <source>
        <dbReference type="ARBA" id="ARBA00022664"/>
    </source>
</evidence>
<evidence type="ECO:0000313" key="14">
    <source>
        <dbReference type="EMBL" id="KAK6944816.1"/>
    </source>
</evidence>
<protein>
    <submittedName>
        <fullName evidence="14">RNA-binding, CRM domain</fullName>
    </submittedName>
</protein>
<evidence type="ECO:0000256" key="12">
    <source>
        <dbReference type="SAM" id="MobiDB-lite"/>
    </source>
</evidence>
<keyword evidence="9" id="KW-0687">Ribonucleoprotein</keyword>
<evidence type="ECO:0000256" key="6">
    <source>
        <dbReference type="ARBA" id="ARBA00022884"/>
    </source>
</evidence>
<feature type="coiled-coil region" evidence="11">
    <location>
        <begin position="881"/>
        <end position="908"/>
    </location>
</feature>
<gene>
    <name evidence="14" type="ORF">RJ641_025918</name>
</gene>
<dbReference type="FunFam" id="3.30.110.60:FF:000002">
    <property type="entry name" value="CRS2-associated factor 1, chloroplastic"/>
    <property type="match status" value="1"/>
</dbReference>
<feature type="region of interest" description="Disordered" evidence="12">
    <location>
        <begin position="79"/>
        <end position="128"/>
    </location>
</feature>
<keyword evidence="3" id="KW-0934">Plastid</keyword>
<evidence type="ECO:0000256" key="10">
    <source>
        <dbReference type="PROSITE-ProRule" id="PRU00626"/>
    </source>
</evidence>
<dbReference type="FunFam" id="3.30.110.60:FF:000003">
    <property type="entry name" value="CRM-domain containing factor CFM3B, chloroplastic"/>
    <property type="match status" value="1"/>
</dbReference>
<evidence type="ECO:0000256" key="8">
    <source>
        <dbReference type="ARBA" id="ARBA00023187"/>
    </source>
</evidence>
<name>A0AAN8WBE5_9MAGN</name>
<keyword evidence="4" id="KW-0507">mRNA processing</keyword>
<accession>A0AAN8WBE5</accession>
<evidence type="ECO:0000256" key="3">
    <source>
        <dbReference type="ARBA" id="ARBA00022640"/>
    </source>
</evidence>
<dbReference type="PROSITE" id="PS51295">
    <property type="entry name" value="CRM"/>
    <property type="match status" value="3"/>
</dbReference>
<evidence type="ECO:0000256" key="9">
    <source>
        <dbReference type="ARBA" id="ARBA00023274"/>
    </source>
</evidence>
<evidence type="ECO:0000256" key="1">
    <source>
        <dbReference type="ARBA" id="ARBA00004229"/>
    </source>
</evidence>
<keyword evidence="2" id="KW-0150">Chloroplast</keyword>
<dbReference type="InterPro" id="IPR001890">
    <property type="entry name" value="RNA-binding_CRM"/>
</dbReference>
<evidence type="ECO:0000256" key="2">
    <source>
        <dbReference type="ARBA" id="ARBA00022528"/>
    </source>
</evidence>
<feature type="domain" description="CRM" evidence="13">
    <location>
        <begin position="761"/>
        <end position="861"/>
    </location>
</feature>
<dbReference type="SUPFAM" id="SSF75471">
    <property type="entry name" value="YhbY-like"/>
    <property type="match status" value="3"/>
</dbReference>
<dbReference type="PANTHER" id="PTHR31846:SF7">
    <property type="entry name" value="CRS1 _ YHBY (CRM) DOMAIN-CONTAINING PROTEIN"/>
    <property type="match status" value="1"/>
</dbReference>
<dbReference type="GO" id="GO:0000373">
    <property type="term" value="P:Group II intron splicing"/>
    <property type="evidence" value="ECO:0007669"/>
    <property type="project" value="UniProtKB-ARBA"/>
</dbReference>
<keyword evidence="5" id="KW-0677">Repeat</keyword>
<dbReference type="InterPro" id="IPR045278">
    <property type="entry name" value="CRS1/CFM2/CFM3"/>
</dbReference>
<dbReference type="AlphaFoldDB" id="A0AAN8WBE5"/>
<evidence type="ECO:0000259" key="13">
    <source>
        <dbReference type="PROSITE" id="PS51295"/>
    </source>
</evidence>
<feature type="compositionally biased region" description="Gly residues" evidence="12">
    <location>
        <begin position="115"/>
        <end position="124"/>
    </location>
</feature>
<dbReference type="Proteomes" id="UP001370490">
    <property type="component" value="Unassembled WGS sequence"/>
</dbReference>
<dbReference type="GO" id="GO:0003729">
    <property type="term" value="F:mRNA binding"/>
    <property type="evidence" value="ECO:0007669"/>
    <property type="project" value="InterPro"/>
</dbReference>
<feature type="compositionally biased region" description="Acidic residues" evidence="12">
    <location>
        <begin position="98"/>
        <end position="111"/>
    </location>
</feature>
<dbReference type="InterPro" id="IPR035920">
    <property type="entry name" value="YhbY-like_sf"/>
</dbReference>
<evidence type="ECO:0000313" key="15">
    <source>
        <dbReference type="Proteomes" id="UP001370490"/>
    </source>
</evidence>
<feature type="domain" description="CRM" evidence="13">
    <location>
        <begin position="361"/>
        <end position="457"/>
    </location>
</feature>
<comment type="caution">
    <text evidence="14">The sequence shown here is derived from an EMBL/GenBank/DDBJ whole genome shotgun (WGS) entry which is preliminary data.</text>
</comment>
<keyword evidence="7" id="KW-0809">Transit peptide</keyword>
<dbReference type="Gene3D" id="3.30.110.60">
    <property type="entry name" value="YhbY-like"/>
    <property type="match status" value="2"/>
</dbReference>
<organism evidence="14 15">
    <name type="scientific">Dillenia turbinata</name>
    <dbReference type="NCBI Taxonomy" id="194707"/>
    <lineage>
        <taxon>Eukaryota</taxon>
        <taxon>Viridiplantae</taxon>
        <taxon>Streptophyta</taxon>
        <taxon>Embryophyta</taxon>
        <taxon>Tracheophyta</taxon>
        <taxon>Spermatophyta</taxon>
        <taxon>Magnoliopsida</taxon>
        <taxon>eudicotyledons</taxon>
        <taxon>Gunneridae</taxon>
        <taxon>Pentapetalae</taxon>
        <taxon>Dilleniales</taxon>
        <taxon>Dilleniaceae</taxon>
        <taxon>Dillenia</taxon>
    </lineage>
</organism>
<dbReference type="EMBL" id="JBAMMX010000003">
    <property type="protein sequence ID" value="KAK6944816.1"/>
    <property type="molecule type" value="Genomic_DNA"/>
</dbReference>
<dbReference type="SMART" id="SM01103">
    <property type="entry name" value="CRS1_YhbY"/>
    <property type="match status" value="3"/>
</dbReference>
<feature type="region of interest" description="Disordered" evidence="12">
    <location>
        <begin position="325"/>
        <end position="348"/>
    </location>
</feature>
<reference evidence="14 15" key="1">
    <citation type="submission" date="2023-12" db="EMBL/GenBank/DDBJ databases">
        <title>A high-quality genome assembly for Dillenia turbinata (Dilleniales).</title>
        <authorList>
            <person name="Chanderbali A."/>
        </authorList>
    </citation>
    <scope>NUCLEOTIDE SEQUENCE [LARGE SCALE GENOMIC DNA]</scope>
    <source>
        <strain evidence="14">LSX21</strain>
        <tissue evidence="14">Leaf</tissue>
    </source>
</reference>
<evidence type="ECO:0000256" key="7">
    <source>
        <dbReference type="ARBA" id="ARBA00022946"/>
    </source>
</evidence>
<dbReference type="PANTHER" id="PTHR31846">
    <property type="entry name" value="CRS1 / YHBY (CRM) DOMAIN-CONTAINING PROTEIN"/>
    <property type="match status" value="1"/>
</dbReference>
<feature type="domain" description="CRM" evidence="13">
    <location>
        <begin position="562"/>
        <end position="670"/>
    </location>
</feature>
<dbReference type="GO" id="GO:0006397">
    <property type="term" value="P:mRNA processing"/>
    <property type="evidence" value="ECO:0007669"/>
    <property type="project" value="UniProtKB-KW"/>
</dbReference>
<keyword evidence="6 10" id="KW-0694">RNA-binding</keyword>
<comment type="subcellular location">
    <subcellularLocation>
        <location evidence="1">Plastid</location>
        <location evidence="1">Chloroplast</location>
    </subcellularLocation>
</comment>
<sequence length="948" mass="108213">MSTPPSTSIAYPCSYSHGFVVFIPKKLYSISLRTPNYRLFCSHQTVQLDTQISIKKKRKPRPSFHDQIREKWSMKIGSKRETLPWQKQTRSLQQKKEEEEEETKEEEEEEEKGSGVAGSTGGDRGNTSSVGNLVSFGLRNRFVSAPWVHGSKTQKSHVEFLSDKGFDFDDNVEKSKSFDQYNVKSPKPLNVEKDKKYEVKPSKSELESVFGESEQTYKFDLNVEKKKNVDVEHSHDYELEVKTQNPQLEFLSGKSERGSEFDVNVEKDKNMDVEVSDNGEFEVEHSMHGNPVGIIGENKVEVVEDDNDVDLLDYDWPEVDEDYDQFEGSSNNSELPWERARNSESVGGGKWRRTNTIVAEKTIPQHELHRLRKISLRMVERTKVGKQGITRALVDLIHEKWKVDEVVKLKFDGPLACQMRRTHAILERKTGGLVIWRCGSSVVLYRGMSYNLPCVQSYHKQSQDGQIRSSTSIADETTKEIGGKEPAIAIAYEIPDHAKYLKDLPEEDLMDLSDLHELLDELGPRYEDWSGPHPLPVDADLLPPIVPGYKRPFRLFPHGIRHCLKDKEMTFFRRFARKMHPHFALGRNRDLQGLAVAMVKLWEKSAIAKIAIKRGILTGGTLLSRNKEYIVFYRGNDFLPPGVTAVLMERQKVTELQQDEEEFARKGALSFSNFSAKHSQGPLVAGTLAETVAATSQWKIERGSKEIERMMKESAYDRHASIVRNLEMKLMIAKEKFAKAGKALSKIQGFSEPAGLPTDLETISDEERFLFRKMGLSMKPFLNLGRRGVFDGTIENMHLHWKFRELVKIIVKGKNFAQVKHLAIALEAESGGVLVSVDKTTKGYAIIVYRGKNYQRPLALKPKNLLTKRRALARSIELQRREALKHHMLDLEERIEILKSELDEMKTIKEVDDATLSSRMKHAYSSDDDTIEDEEEAQLVLLSSIPLC</sequence>
<dbReference type="GO" id="GO:0009507">
    <property type="term" value="C:chloroplast"/>
    <property type="evidence" value="ECO:0007669"/>
    <property type="project" value="UniProtKB-SubCell"/>
</dbReference>
<dbReference type="GO" id="GO:1990904">
    <property type="term" value="C:ribonucleoprotein complex"/>
    <property type="evidence" value="ECO:0007669"/>
    <property type="project" value="UniProtKB-KW"/>
</dbReference>
<evidence type="ECO:0000256" key="5">
    <source>
        <dbReference type="ARBA" id="ARBA00022737"/>
    </source>
</evidence>
<keyword evidence="8" id="KW-0508">mRNA splicing</keyword>
<keyword evidence="15" id="KW-1185">Reference proteome</keyword>
<evidence type="ECO:0000256" key="11">
    <source>
        <dbReference type="SAM" id="Coils"/>
    </source>
</evidence>
<proteinExistence type="predicted"/>
<keyword evidence="11" id="KW-0175">Coiled coil</keyword>